<name>A0A0N4TGU7_BRUPA</name>
<accession>A0A0N4TGU7</accession>
<proteinExistence type="predicted"/>
<dbReference type="Proteomes" id="UP000278627">
    <property type="component" value="Unassembled WGS sequence"/>
</dbReference>
<reference evidence="3" key="1">
    <citation type="submission" date="2017-02" db="UniProtKB">
        <authorList>
            <consortium name="WormBaseParasite"/>
        </authorList>
    </citation>
    <scope>IDENTIFICATION</scope>
</reference>
<keyword evidence="2" id="KW-1185">Reference proteome</keyword>
<evidence type="ECO:0000313" key="2">
    <source>
        <dbReference type="Proteomes" id="UP000278627"/>
    </source>
</evidence>
<dbReference type="WBParaSite" id="BPAG_0000743501-mRNA-1">
    <property type="protein sequence ID" value="BPAG_0000743501-mRNA-1"/>
    <property type="gene ID" value="BPAG_0000743501"/>
</dbReference>
<protein>
    <submittedName>
        <fullName evidence="1 3">Uncharacterized protein</fullName>
    </submittedName>
</protein>
<dbReference type="EMBL" id="UZAD01008338">
    <property type="protein sequence ID" value="VDN88585.1"/>
    <property type="molecule type" value="Genomic_DNA"/>
</dbReference>
<gene>
    <name evidence="1" type="ORF">BPAG_LOCUS7399</name>
</gene>
<dbReference type="AlphaFoldDB" id="A0A0N4TGU7"/>
<sequence>MYGEDISLSESNYQGNYDHSDWISLAFDALNRFGSGISKSDVIMSFAGIINIQCKSFLLFTVTDRSPNRSHTRSLHIIPIFICLISNPIKLNERTINKTYFI</sequence>
<reference evidence="1 2" key="2">
    <citation type="submission" date="2018-11" db="EMBL/GenBank/DDBJ databases">
        <authorList>
            <consortium name="Pathogen Informatics"/>
        </authorList>
    </citation>
    <scope>NUCLEOTIDE SEQUENCE [LARGE SCALE GENOMIC DNA]</scope>
</reference>
<evidence type="ECO:0000313" key="3">
    <source>
        <dbReference type="WBParaSite" id="BPAG_0000743501-mRNA-1"/>
    </source>
</evidence>
<organism evidence="3">
    <name type="scientific">Brugia pahangi</name>
    <name type="common">Filarial nematode worm</name>
    <dbReference type="NCBI Taxonomy" id="6280"/>
    <lineage>
        <taxon>Eukaryota</taxon>
        <taxon>Metazoa</taxon>
        <taxon>Ecdysozoa</taxon>
        <taxon>Nematoda</taxon>
        <taxon>Chromadorea</taxon>
        <taxon>Rhabditida</taxon>
        <taxon>Spirurina</taxon>
        <taxon>Spiruromorpha</taxon>
        <taxon>Filarioidea</taxon>
        <taxon>Onchocercidae</taxon>
        <taxon>Brugia</taxon>
    </lineage>
</organism>
<evidence type="ECO:0000313" key="1">
    <source>
        <dbReference type="EMBL" id="VDN88585.1"/>
    </source>
</evidence>